<organism evidence="2">
    <name type="scientific">Sinorhizobium medicae</name>
    <dbReference type="NCBI Taxonomy" id="110321"/>
    <lineage>
        <taxon>Bacteria</taxon>
        <taxon>Pseudomonadati</taxon>
        <taxon>Pseudomonadota</taxon>
        <taxon>Alphaproteobacteria</taxon>
        <taxon>Hyphomicrobiales</taxon>
        <taxon>Rhizobiaceae</taxon>
        <taxon>Sinorhizobium/Ensifer group</taxon>
        <taxon>Sinorhizobium</taxon>
    </lineage>
</organism>
<keyword evidence="1" id="KW-0812">Transmembrane</keyword>
<evidence type="ECO:0000256" key="1">
    <source>
        <dbReference type="SAM" id="Phobius"/>
    </source>
</evidence>
<reference evidence="2" key="1">
    <citation type="submission" date="2019-06" db="EMBL/GenBank/DDBJ databases">
        <authorList>
            <person name="Le Quere A."/>
            <person name="Colella S."/>
        </authorList>
    </citation>
    <scope>NUCLEOTIDE SEQUENCE</scope>
    <source>
        <strain evidence="2">EmedicaeMD41</strain>
    </source>
</reference>
<dbReference type="Proteomes" id="UP000507954">
    <property type="component" value="Unassembled WGS sequence"/>
</dbReference>
<gene>
    <name evidence="2" type="ORF">EMEDMD4_970003</name>
</gene>
<feature type="transmembrane region" description="Helical" evidence="1">
    <location>
        <begin position="6"/>
        <end position="25"/>
    </location>
</feature>
<accession>A0A508X8K2</accession>
<keyword evidence="1" id="KW-0472">Membrane</keyword>
<keyword evidence="1" id="KW-1133">Transmembrane helix</keyword>
<evidence type="ECO:0000313" key="2">
    <source>
        <dbReference type="EMBL" id="VTZ66118.1"/>
    </source>
</evidence>
<name>A0A508X8K2_9HYPH</name>
<dbReference type="AlphaFoldDB" id="A0A508X8K2"/>
<protein>
    <submittedName>
        <fullName evidence="2">Uncharacterized protein</fullName>
    </submittedName>
</protein>
<proteinExistence type="predicted"/>
<dbReference type="EMBL" id="CABFNB010000169">
    <property type="protein sequence ID" value="VTZ66118.1"/>
    <property type="molecule type" value="Genomic_DNA"/>
</dbReference>
<sequence>MGNAISLLAVNFIVAQIFVAAFLIISMKSRSGRAAVWCAAGFAVASLSGICEPAIYADAKALCRWRLCKRPCRFLPAAYRPWQLLQCSGETAATCVLFHGVSDRRSFHL</sequence>